<evidence type="ECO:0000313" key="2">
    <source>
        <dbReference type="Proteomes" id="UP000634136"/>
    </source>
</evidence>
<dbReference type="AlphaFoldDB" id="A0A834W6S9"/>
<dbReference type="EMBL" id="JAAIUW010000011">
    <property type="protein sequence ID" value="KAF7810438.1"/>
    <property type="molecule type" value="Genomic_DNA"/>
</dbReference>
<comment type="caution">
    <text evidence="1">The sequence shown here is derived from an EMBL/GenBank/DDBJ whole genome shotgun (WGS) entry which is preliminary data.</text>
</comment>
<reference evidence="1" key="1">
    <citation type="submission" date="2020-09" db="EMBL/GenBank/DDBJ databases">
        <title>Genome-Enabled Discovery of Anthraquinone Biosynthesis in Senna tora.</title>
        <authorList>
            <person name="Kang S.-H."/>
            <person name="Pandey R.P."/>
            <person name="Lee C.-M."/>
            <person name="Sim J.-S."/>
            <person name="Jeong J.-T."/>
            <person name="Choi B.-S."/>
            <person name="Jung M."/>
            <person name="Ginzburg D."/>
            <person name="Zhao K."/>
            <person name="Won S.Y."/>
            <person name="Oh T.-J."/>
            <person name="Yu Y."/>
            <person name="Kim N.-H."/>
            <person name="Lee O.R."/>
            <person name="Lee T.-H."/>
            <person name="Bashyal P."/>
            <person name="Kim T.-S."/>
            <person name="Lee W.-H."/>
            <person name="Kawkins C."/>
            <person name="Kim C.-K."/>
            <person name="Kim J.S."/>
            <person name="Ahn B.O."/>
            <person name="Rhee S.Y."/>
            <person name="Sohng J.K."/>
        </authorList>
    </citation>
    <scope>NUCLEOTIDE SEQUENCE</scope>
    <source>
        <tissue evidence="1">Leaf</tissue>
    </source>
</reference>
<organism evidence="1 2">
    <name type="scientific">Senna tora</name>
    <dbReference type="NCBI Taxonomy" id="362788"/>
    <lineage>
        <taxon>Eukaryota</taxon>
        <taxon>Viridiplantae</taxon>
        <taxon>Streptophyta</taxon>
        <taxon>Embryophyta</taxon>
        <taxon>Tracheophyta</taxon>
        <taxon>Spermatophyta</taxon>
        <taxon>Magnoliopsida</taxon>
        <taxon>eudicotyledons</taxon>
        <taxon>Gunneridae</taxon>
        <taxon>Pentapetalae</taxon>
        <taxon>rosids</taxon>
        <taxon>fabids</taxon>
        <taxon>Fabales</taxon>
        <taxon>Fabaceae</taxon>
        <taxon>Caesalpinioideae</taxon>
        <taxon>Cassia clade</taxon>
        <taxon>Senna</taxon>
    </lineage>
</organism>
<protein>
    <submittedName>
        <fullName evidence="1">Uncharacterized protein</fullName>
    </submittedName>
</protein>
<evidence type="ECO:0000313" key="1">
    <source>
        <dbReference type="EMBL" id="KAF7810438.1"/>
    </source>
</evidence>
<sequence>MSRPIFINETNPRVLKCHSLLVGVCIIFPGHVVDLEVEVGHDLLTLACNLRISMAARELEGAVDAIVLGLTRRGVCNHPHQFLHDDEHASLRLRVMRLELDPVSVTEGDKEISESFFKVVWRMQTPEEKERALLDSFHQIGITEEGS</sequence>
<name>A0A834W6S9_9FABA</name>
<accession>A0A834W6S9</accession>
<proteinExistence type="predicted"/>
<keyword evidence="2" id="KW-1185">Reference proteome</keyword>
<dbReference type="Proteomes" id="UP000634136">
    <property type="component" value="Unassembled WGS sequence"/>
</dbReference>
<gene>
    <name evidence="1" type="ORF">G2W53_037181</name>
</gene>